<accession>A0A6A6ZLE5</accession>
<feature type="non-terminal residue" evidence="1">
    <location>
        <position position="1"/>
    </location>
</feature>
<protein>
    <submittedName>
        <fullName evidence="1">Uncharacterized protein</fullName>
    </submittedName>
</protein>
<name>A0A6A6ZLE5_9PLEO</name>
<feature type="non-terminal residue" evidence="1">
    <location>
        <position position="241"/>
    </location>
</feature>
<evidence type="ECO:0000313" key="2">
    <source>
        <dbReference type="Proteomes" id="UP000799424"/>
    </source>
</evidence>
<organism evidence="1 2">
    <name type="scientific">Ophiobolus disseminans</name>
    <dbReference type="NCBI Taxonomy" id="1469910"/>
    <lineage>
        <taxon>Eukaryota</taxon>
        <taxon>Fungi</taxon>
        <taxon>Dikarya</taxon>
        <taxon>Ascomycota</taxon>
        <taxon>Pezizomycotina</taxon>
        <taxon>Dothideomycetes</taxon>
        <taxon>Pleosporomycetidae</taxon>
        <taxon>Pleosporales</taxon>
        <taxon>Pleosporineae</taxon>
        <taxon>Phaeosphaeriaceae</taxon>
        <taxon>Ophiobolus</taxon>
    </lineage>
</organism>
<keyword evidence="2" id="KW-1185">Reference proteome</keyword>
<dbReference type="Proteomes" id="UP000799424">
    <property type="component" value="Unassembled WGS sequence"/>
</dbReference>
<sequence length="241" mass="26732">QNATYFLSPNWNHHPGGRIAIGNIIVNPLKPHIALTKAGTGTALATDTSREKNWILSVETATNLSASLWAVVLEKINFGFSANRERIKRNKFTMSALETTTLSDHPTTEDIKKRCNDPAVKEFMRLDSMLCKLVCMVTGIKVAKDFKLEGEKSLSKGFAAEASGEVAPEVSVGGSVGVQRTNRIADEFESEGDIIFAYEVLKIKRKGWSKEKTFKIEEYKTRQAFLGDETKDDEDVDGEVE</sequence>
<dbReference type="AlphaFoldDB" id="A0A6A6ZLE5"/>
<evidence type="ECO:0000313" key="1">
    <source>
        <dbReference type="EMBL" id="KAF2821890.1"/>
    </source>
</evidence>
<proteinExistence type="predicted"/>
<dbReference type="OrthoDB" id="4500473at2759"/>
<gene>
    <name evidence="1" type="ORF">CC86DRAFT_241830</name>
</gene>
<dbReference type="EMBL" id="MU006236">
    <property type="protein sequence ID" value="KAF2821890.1"/>
    <property type="molecule type" value="Genomic_DNA"/>
</dbReference>
<reference evidence="1" key="1">
    <citation type="journal article" date="2020" name="Stud. Mycol.">
        <title>101 Dothideomycetes genomes: a test case for predicting lifestyles and emergence of pathogens.</title>
        <authorList>
            <person name="Haridas S."/>
            <person name="Albert R."/>
            <person name="Binder M."/>
            <person name="Bloem J."/>
            <person name="Labutti K."/>
            <person name="Salamov A."/>
            <person name="Andreopoulos B."/>
            <person name="Baker S."/>
            <person name="Barry K."/>
            <person name="Bills G."/>
            <person name="Bluhm B."/>
            <person name="Cannon C."/>
            <person name="Castanera R."/>
            <person name="Culley D."/>
            <person name="Daum C."/>
            <person name="Ezra D."/>
            <person name="Gonzalez J."/>
            <person name="Henrissat B."/>
            <person name="Kuo A."/>
            <person name="Liang C."/>
            <person name="Lipzen A."/>
            <person name="Lutzoni F."/>
            <person name="Magnuson J."/>
            <person name="Mondo S."/>
            <person name="Nolan M."/>
            <person name="Ohm R."/>
            <person name="Pangilinan J."/>
            <person name="Park H.-J."/>
            <person name="Ramirez L."/>
            <person name="Alfaro M."/>
            <person name="Sun H."/>
            <person name="Tritt A."/>
            <person name="Yoshinaga Y."/>
            <person name="Zwiers L.-H."/>
            <person name="Turgeon B."/>
            <person name="Goodwin S."/>
            <person name="Spatafora J."/>
            <person name="Crous P."/>
            <person name="Grigoriev I."/>
        </authorList>
    </citation>
    <scope>NUCLEOTIDE SEQUENCE</scope>
    <source>
        <strain evidence="1">CBS 113818</strain>
    </source>
</reference>